<gene>
    <name evidence="1" type="ORF">JOF56_011113</name>
</gene>
<evidence type="ECO:0000313" key="2">
    <source>
        <dbReference type="Proteomes" id="UP001519332"/>
    </source>
</evidence>
<name>A0ABS4U3G7_9PSEU</name>
<proteinExistence type="predicted"/>
<dbReference type="Gene3D" id="3.30.1380.10">
    <property type="match status" value="1"/>
</dbReference>
<evidence type="ECO:0000313" key="1">
    <source>
        <dbReference type="EMBL" id="MBP2330728.1"/>
    </source>
</evidence>
<dbReference type="EMBL" id="JAGINW010000001">
    <property type="protein sequence ID" value="MBP2330728.1"/>
    <property type="molecule type" value="Genomic_DNA"/>
</dbReference>
<protein>
    <recommendedName>
        <fullName evidence="3">D-alanyl-D-alanine carboxypeptidase</fullName>
    </recommendedName>
</protein>
<reference evidence="1 2" key="1">
    <citation type="submission" date="2021-03" db="EMBL/GenBank/DDBJ databases">
        <title>Sequencing the genomes of 1000 actinobacteria strains.</title>
        <authorList>
            <person name="Klenk H.-P."/>
        </authorList>
    </citation>
    <scope>NUCLEOTIDE SEQUENCE [LARGE SCALE GENOMIC DNA]</scope>
    <source>
        <strain evidence="1 2">DSM 46670</strain>
    </source>
</reference>
<dbReference type="SUPFAM" id="SSF55166">
    <property type="entry name" value="Hedgehog/DD-peptidase"/>
    <property type="match status" value="1"/>
</dbReference>
<keyword evidence="2" id="KW-1185">Reference proteome</keyword>
<comment type="caution">
    <text evidence="1">The sequence shown here is derived from an EMBL/GenBank/DDBJ whole genome shotgun (WGS) entry which is preliminary data.</text>
</comment>
<organism evidence="1 2">
    <name type="scientific">Kibdelosporangium banguiense</name>
    <dbReference type="NCBI Taxonomy" id="1365924"/>
    <lineage>
        <taxon>Bacteria</taxon>
        <taxon>Bacillati</taxon>
        <taxon>Actinomycetota</taxon>
        <taxon>Actinomycetes</taxon>
        <taxon>Pseudonocardiales</taxon>
        <taxon>Pseudonocardiaceae</taxon>
        <taxon>Kibdelosporangium</taxon>
    </lineage>
</organism>
<accession>A0ABS4U3G7</accession>
<dbReference type="RefSeq" id="WP_209647389.1">
    <property type="nucleotide sequence ID" value="NZ_JAGINW010000001.1"/>
</dbReference>
<dbReference type="InterPro" id="IPR009045">
    <property type="entry name" value="Zn_M74/Hedgehog-like"/>
</dbReference>
<dbReference type="Proteomes" id="UP001519332">
    <property type="component" value="Unassembled WGS sequence"/>
</dbReference>
<evidence type="ECO:0008006" key="3">
    <source>
        <dbReference type="Google" id="ProtNLM"/>
    </source>
</evidence>
<sequence length="173" mass="20069">MTTRDRFLAAMTKVYARCMLPLAHLRAPGHARYVACQWALAVRFPAENLEGLNPSLFVAFTTARTEAFWCDGQLLGVTSGHRDAARQHRMYIEDLSRPGLPKVLHPSESPHVKGMAIDVRPREGALWLELNGWRYNLYRTYDNEWWHFEYRTRRPVRLPFPGVRLSHGPKLSR</sequence>